<dbReference type="EMBL" id="PNHG01000006">
    <property type="protein sequence ID" value="PMC64485.1"/>
    <property type="molecule type" value="Genomic_DNA"/>
</dbReference>
<name>A0A2N6T593_9CORY</name>
<protein>
    <submittedName>
        <fullName evidence="2">YggT family protein</fullName>
    </submittedName>
</protein>
<sequence>MTMIGAILYALIGLYTFMVIVRLIIEMIQSFSKHFSPPRWFMVVAEFFFVTTDPPLRFLRRFIPPLPLGGVALDVSVIVLFIALMLLSAVVRLSFGI</sequence>
<dbReference type="InterPro" id="IPR003425">
    <property type="entry name" value="CCB3/YggT"/>
</dbReference>
<organism evidence="2 3">
    <name type="scientific">Corynebacterium tuscaniense</name>
    <dbReference type="NCBI Taxonomy" id="302449"/>
    <lineage>
        <taxon>Bacteria</taxon>
        <taxon>Bacillati</taxon>
        <taxon>Actinomycetota</taxon>
        <taxon>Actinomycetes</taxon>
        <taxon>Mycobacteriales</taxon>
        <taxon>Corynebacteriaceae</taxon>
        <taxon>Corynebacterium</taxon>
    </lineage>
</organism>
<keyword evidence="1" id="KW-0472">Membrane</keyword>
<reference evidence="2 3" key="1">
    <citation type="submission" date="2017-09" db="EMBL/GenBank/DDBJ databases">
        <title>Bacterial strain isolated from the female urinary microbiota.</title>
        <authorList>
            <person name="Thomas-White K."/>
            <person name="Kumar N."/>
            <person name="Forster S."/>
            <person name="Putonti C."/>
            <person name="Lawley T."/>
            <person name="Wolfe A.J."/>
        </authorList>
    </citation>
    <scope>NUCLEOTIDE SEQUENCE [LARGE SCALE GENOMIC DNA]</scope>
    <source>
        <strain evidence="2 3">UMB0792</strain>
    </source>
</reference>
<dbReference type="AlphaFoldDB" id="A0A2N6T593"/>
<keyword evidence="1" id="KW-1133">Transmembrane helix</keyword>
<dbReference type="Pfam" id="PF02325">
    <property type="entry name" value="CCB3_YggT"/>
    <property type="match status" value="1"/>
</dbReference>
<comment type="caution">
    <text evidence="2">The sequence shown here is derived from an EMBL/GenBank/DDBJ whole genome shotgun (WGS) entry which is preliminary data.</text>
</comment>
<dbReference type="Proteomes" id="UP000235836">
    <property type="component" value="Unassembled WGS sequence"/>
</dbReference>
<keyword evidence="1" id="KW-0812">Transmembrane</keyword>
<feature type="transmembrane region" description="Helical" evidence="1">
    <location>
        <begin position="71"/>
        <end position="95"/>
    </location>
</feature>
<evidence type="ECO:0000256" key="1">
    <source>
        <dbReference type="SAM" id="Phobius"/>
    </source>
</evidence>
<gene>
    <name evidence="2" type="ORF">CJ203_05615</name>
</gene>
<proteinExistence type="predicted"/>
<evidence type="ECO:0000313" key="2">
    <source>
        <dbReference type="EMBL" id="PMC64485.1"/>
    </source>
</evidence>
<accession>A0A2N6T593</accession>
<feature type="transmembrane region" description="Helical" evidence="1">
    <location>
        <begin position="6"/>
        <end position="28"/>
    </location>
</feature>
<keyword evidence="3" id="KW-1185">Reference proteome</keyword>
<evidence type="ECO:0000313" key="3">
    <source>
        <dbReference type="Proteomes" id="UP000235836"/>
    </source>
</evidence>
<dbReference type="GO" id="GO:0016020">
    <property type="term" value="C:membrane"/>
    <property type="evidence" value="ECO:0007669"/>
    <property type="project" value="InterPro"/>
</dbReference>